<feature type="region of interest" description="Disordered" evidence="1">
    <location>
        <begin position="30"/>
        <end position="64"/>
    </location>
</feature>
<evidence type="ECO:0000256" key="1">
    <source>
        <dbReference type="SAM" id="MobiDB-lite"/>
    </source>
</evidence>
<dbReference type="RefSeq" id="WP_138788277.1">
    <property type="nucleotide sequence ID" value="NZ_JBHTGQ010000018.1"/>
</dbReference>
<name>A0ABW2V6N6_9BACL</name>
<reference evidence="4" key="1">
    <citation type="journal article" date="2019" name="Int. J. Syst. Evol. Microbiol.">
        <title>The Global Catalogue of Microorganisms (GCM) 10K type strain sequencing project: providing services to taxonomists for standard genome sequencing and annotation.</title>
        <authorList>
            <consortium name="The Broad Institute Genomics Platform"/>
            <consortium name="The Broad Institute Genome Sequencing Center for Infectious Disease"/>
            <person name="Wu L."/>
            <person name="Ma J."/>
        </authorList>
    </citation>
    <scope>NUCLEOTIDE SEQUENCE [LARGE SCALE GENOMIC DNA]</scope>
    <source>
        <strain evidence="4">JCM 18657</strain>
    </source>
</reference>
<organism evidence="3 4">
    <name type="scientific">Paenibacillus thermoaerophilus</name>
    <dbReference type="NCBI Taxonomy" id="1215385"/>
    <lineage>
        <taxon>Bacteria</taxon>
        <taxon>Bacillati</taxon>
        <taxon>Bacillota</taxon>
        <taxon>Bacilli</taxon>
        <taxon>Bacillales</taxon>
        <taxon>Paenibacillaceae</taxon>
        <taxon>Paenibacillus</taxon>
    </lineage>
</organism>
<dbReference type="InterPro" id="IPR046720">
    <property type="entry name" value="DUF6612"/>
</dbReference>
<comment type="caution">
    <text evidence="3">The sequence shown here is derived from an EMBL/GenBank/DDBJ whole genome shotgun (WGS) entry which is preliminary data.</text>
</comment>
<feature type="chain" id="PRO_5045299835" evidence="2">
    <location>
        <begin position="25"/>
        <end position="310"/>
    </location>
</feature>
<dbReference type="EMBL" id="JBHTGQ010000018">
    <property type="protein sequence ID" value="MFC7749998.1"/>
    <property type="molecule type" value="Genomic_DNA"/>
</dbReference>
<gene>
    <name evidence="3" type="ORF">ACFQWB_08585</name>
</gene>
<evidence type="ECO:0000313" key="3">
    <source>
        <dbReference type="EMBL" id="MFC7749998.1"/>
    </source>
</evidence>
<dbReference type="Proteomes" id="UP001596528">
    <property type="component" value="Unassembled WGS sequence"/>
</dbReference>
<evidence type="ECO:0000256" key="2">
    <source>
        <dbReference type="SAM" id="SignalP"/>
    </source>
</evidence>
<keyword evidence="4" id="KW-1185">Reference proteome</keyword>
<dbReference type="Pfam" id="PF20316">
    <property type="entry name" value="DUF6612"/>
    <property type="match status" value="1"/>
</dbReference>
<dbReference type="PROSITE" id="PS51257">
    <property type="entry name" value="PROKAR_LIPOPROTEIN"/>
    <property type="match status" value="1"/>
</dbReference>
<sequence length="310" mass="33080">MASTKALPKLLAAVLLTAGTLTLAACGAGKNTDGETGSSSSASPSAAASASPPASAQPTVQPSASPASLSAADIYAKSTEATAKLDSFAVSMNMKQLIDQGGNKLDVDTDIVMDLALKPKAAFKQQMTMKAQGQQLEMELYLIEDGLFLKEPTSGQWARLPAEQLEQVMQGISQEALDPAKQLEKMKPFLNDLAMSESDSHYTIKLSASGDKFNNFLRKELENNASLGGGGANLGTLGMNVKKADYTFSIDKKTFYPDTMKIEMDMEMNNQGQPFNISQTMQGEYSKFNEIKEITVPSEALNAPEVTAPQ</sequence>
<proteinExistence type="predicted"/>
<accession>A0ABW2V6N6</accession>
<keyword evidence="2" id="KW-0732">Signal</keyword>
<feature type="compositionally biased region" description="Low complexity" evidence="1">
    <location>
        <begin position="38"/>
        <end position="64"/>
    </location>
</feature>
<dbReference type="Gene3D" id="2.50.20.20">
    <property type="match status" value="1"/>
</dbReference>
<evidence type="ECO:0000313" key="4">
    <source>
        <dbReference type="Proteomes" id="UP001596528"/>
    </source>
</evidence>
<protein>
    <submittedName>
        <fullName evidence="3">DUF6612 family protein</fullName>
    </submittedName>
</protein>
<feature type="signal peptide" evidence="2">
    <location>
        <begin position="1"/>
        <end position="24"/>
    </location>
</feature>